<evidence type="ECO:0000256" key="1">
    <source>
        <dbReference type="ARBA" id="ARBA00005380"/>
    </source>
</evidence>
<keyword evidence="4 12" id="KW-0808">Transferase</keyword>
<feature type="binding site" evidence="12">
    <location>
        <begin position="251"/>
        <end position="252"/>
    </location>
    <ligand>
        <name>ATP</name>
        <dbReference type="ChEBI" id="CHEBI:30616"/>
    </ligand>
</feature>
<comment type="caution">
    <text evidence="12">Lacks conserved residue(s) required for the propagation of feature annotation.</text>
</comment>
<dbReference type="STRING" id="162209.IJ22_49430"/>
<evidence type="ECO:0000256" key="12">
    <source>
        <dbReference type="HAMAP-Rule" id="MF_01987"/>
    </source>
</evidence>
<feature type="binding site" evidence="12">
    <location>
        <position position="282"/>
    </location>
    <ligand>
        <name>K(+)</name>
        <dbReference type="ChEBI" id="CHEBI:29103"/>
    </ligand>
</feature>
<feature type="binding site" evidence="12">
    <location>
        <position position="291"/>
    </location>
    <ligand>
        <name>K(+)</name>
        <dbReference type="ChEBI" id="CHEBI:29103"/>
    </ligand>
</feature>
<keyword evidence="12" id="KW-0963">Cytoplasm</keyword>
<dbReference type="InterPro" id="IPR002139">
    <property type="entry name" value="Ribo/fructo_kinase"/>
</dbReference>
<reference evidence="15" key="1">
    <citation type="submission" date="2015-12" db="EMBL/GenBank/DDBJ databases">
        <title>Complete genome sequences of two moderately thermophilic Paenibacillus species.</title>
        <authorList>
            <person name="Butler R.III."/>
            <person name="Wang J."/>
            <person name="Stark B.C."/>
            <person name="Pombert J.-F."/>
        </authorList>
    </citation>
    <scope>NUCLEOTIDE SEQUENCE [LARGE SCALE GENOMIC DNA]</scope>
    <source>
        <strain evidence="15">32O-Y</strain>
    </source>
</reference>
<sequence length="304" mass="32530">MKPSVVVVGSLNQDIVVQVEELPREGETLMGIGMSESPGGKGANQGVAIGKLQACVSMIGKVGSDPHAASLMKSLQQAGVDTRYIMTSNRPTGLAFVTVDRAGSNHIVVIPGANHELTPEDIDSQRQAIEKCEIVVLQLEIPLKTVEYTLRLAKELGKTTVLNPAPAQMLCDEILRFVDFLIPNEHELQSMSGMTITDASTLQAAARVYLSKGVRALIVTLGGKGCCYIDHERVQTYPARKVKAQDTTAAGDSFIGGFVAGYLKYHDVDLAIELAQKAAAITVTRHGAQSSLPTWEEVAAFDLS</sequence>
<dbReference type="InterPro" id="IPR011611">
    <property type="entry name" value="PfkB_dom"/>
</dbReference>
<feature type="binding site" evidence="12">
    <location>
        <position position="140"/>
    </location>
    <ligand>
        <name>substrate</name>
    </ligand>
</feature>
<keyword evidence="10 12" id="KW-0630">Potassium</keyword>
<evidence type="ECO:0000259" key="13">
    <source>
        <dbReference type="Pfam" id="PF00294"/>
    </source>
</evidence>
<protein>
    <recommendedName>
        <fullName evidence="3 12">Ribokinase</fullName>
        <shortName evidence="12">RK</shortName>
        <ecNumber evidence="2 12">2.7.1.15</ecNumber>
    </recommendedName>
</protein>
<accession>A0A0U2WCK4</accession>
<feature type="binding site" evidence="12">
    <location>
        <position position="184"/>
    </location>
    <ligand>
        <name>ATP</name>
        <dbReference type="ChEBI" id="CHEBI:30616"/>
    </ligand>
</feature>
<dbReference type="GO" id="GO:0046872">
    <property type="term" value="F:metal ion binding"/>
    <property type="evidence" value="ECO:0007669"/>
    <property type="project" value="UniProtKB-KW"/>
</dbReference>
<comment type="activity regulation">
    <text evidence="12">Activated by a monovalent cation that binds near, but not in, the active site. The most likely occupant of the site in vivo is potassium. Ion binding induces a conformational change that may alter substrate affinity.</text>
</comment>
<keyword evidence="11 12" id="KW-0119">Carbohydrate metabolism</keyword>
<dbReference type="UniPathway" id="UPA00916">
    <property type="reaction ID" value="UER00889"/>
</dbReference>
<dbReference type="GO" id="GO:0005829">
    <property type="term" value="C:cytosol"/>
    <property type="evidence" value="ECO:0007669"/>
    <property type="project" value="TreeGrafter"/>
</dbReference>
<feature type="domain" description="Carbohydrate kinase PfkB" evidence="13">
    <location>
        <begin position="3"/>
        <end position="294"/>
    </location>
</feature>
<dbReference type="GO" id="GO:0005524">
    <property type="term" value="F:ATP binding"/>
    <property type="evidence" value="ECO:0007669"/>
    <property type="project" value="UniProtKB-UniRule"/>
</dbReference>
<evidence type="ECO:0000313" key="14">
    <source>
        <dbReference type="EMBL" id="ALS25205.1"/>
    </source>
</evidence>
<dbReference type="PRINTS" id="PR00990">
    <property type="entry name" value="RIBOKINASE"/>
</dbReference>
<feature type="binding site" evidence="12">
    <location>
        <position position="248"/>
    </location>
    <ligand>
        <name>K(+)</name>
        <dbReference type="ChEBI" id="CHEBI:29103"/>
    </ligand>
</feature>
<evidence type="ECO:0000256" key="2">
    <source>
        <dbReference type="ARBA" id="ARBA00012035"/>
    </source>
</evidence>
<dbReference type="EC" id="2.7.1.15" evidence="2 12"/>
<dbReference type="PROSITE" id="PS00584">
    <property type="entry name" value="PFKB_KINASES_2"/>
    <property type="match status" value="1"/>
</dbReference>
<dbReference type="Gene3D" id="3.40.1190.20">
    <property type="match status" value="1"/>
</dbReference>
<keyword evidence="5 12" id="KW-0479">Metal-binding</keyword>
<dbReference type="OrthoDB" id="9775849at2"/>
<evidence type="ECO:0000313" key="15">
    <source>
        <dbReference type="Proteomes" id="UP000061660"/>
    </source>
</evidence>
<evidence type="ECO:0000256" key="5">
    <source>
        <dbReference type="ARBA" id="ARBA00022723"/>
    </source>
</evidence>
<feature type="binding site" evidence="12">
    <location>
        <position position="246"/>
    </location>
    <ligand>
        <name>K(+)</name>
        <dbReference type="ChEBI" id="CHEBI:29103"/>
    </ligand>
</feature>
<comment type="subunit">
    <text evidence="12">Homodimer.</text>
</comment>
<comment type="function">
    <text evidence="12">Catalyzes the phosphorylation of ribose at O-5 in a reaction requiring ATP and magnesium. The resulting D-ribose-5-phosphate can then be used either for sythesis of nucleotides, histidine, and tryptophan, or as a component of the pentose phosphate pathway.</text>
</comment>
<dbReference type="InterPro" id="IPR002173">
    <property type="entry name" value="Carboh/pur_kinase_PfkB_CS"/>
</dbReference>
<evidence type="ECO:0000256" key="7">
    <source>
        <dbReference type="ARBA" id="ARBA00022777"/>
    </source>
</evidence>
<comment type="subcellular location">
    <subcellularLocation>
        <location evidence="12">Cytoplasm</location>
    </subcellularLocation>
</comment>
<feature type="binding site" evidence="12">
    <location>
        <position position="287"/>
    </location>
    <ligand>
        <name>K(+)</name>
        <dbReference type="ChEBI" id="CHEBI:29103"/>
    </ligand>
</feature>
<comment type="similarity">
    <text evidence="1">Belongs to the carbohydrate kinase pfkB family.</text>
</comment>
<dbReference type="CDD" id="cd01174">
    <property type="entry name" value="ribokinase"/>
    <property type="match status" value="1"/>
</dbReference>
<evidence type="ECO:0000256" key="10">
    <source>
        <dbReference type="ARBA" id="ARBA00022958"/>
    </source>
</evidence>
<feature type="binding site" evidence="12">
    <location>
        <position position="285"/>
    </location>
    <ligand>
        <name>K(+)</name>
        <dbReference type="ChEBI" id="CHEBI:29103"/>
    </ligand>
</feature>
<keyword evidence="6 12" id="KW-0547">Nucleotide-binding</keyword>
<comment type="cofactor">
    <cofactor evidence="12">
        <name>Mg(2+)</name>
        <dbReference type="ChEBI" id="CHEBI:18420"/>
    </cofactor>
    <text evidence="12">Requires a divalent cation, most likely magnesium in vivo, as an electrophilic catalyst to aid phosphoryl group transfer. It is the chelate of the metal and the nucleotide that is the actual substrate.</text>
</comment>
<reference evidence="14 15" key="2">
    <citation type="journal article" date="2016" name="Genome Announc.">
        <title>Complete Genome Sequences of Two Interactive Moderate Thermophiles, Paenibacillus napthalenovorans 32O-Y and Paenibacillus sp. 32O-W.</title>
        <authorList>
            <person name="Butler R.R.III."/>
            <person name="Wang J."/>
            <person name="Stark B.C."/>
            <person name="Pombert J.F."/>
        </authorList>
    </citation>
    <scope>NUCLEOTIDE SEQUENCE [LARGE SCALE GENOMIC DNA]</scope>
    <source>
        <strain evidence="14 15">32O-Y</strain>
    </source>
</reference>
<dbReference type="GO" id="GO:0019303">
    <property type="term" value="P:D-ribose catabolic process"/>
    <property type="evidence" value="ECO:0007669"/>
    <property type="project" value="UniProtKB-UniRule"/>
</dbReference>
<keyword evidence="15" id="KW-1185">Reference proteome</keyword>
<feature type="binding site" evidence="12">
    <location>
        <position position="252"/>
    </location>
    <ligand>
        <name>substrate</name>
    </ligand>
</feature>
<keyword evidence="9 12" id="KW-0460">Magnesium</keyword>
<evidence type="ECO:0000256" key="4">
    <source>
        <dbReference type="ARBA" id="ARBA00022679"/>
    </source>
</evidence>
<gene>
    <name evidence="12" type="primary">rbsK</name>
    <name evidence="14" type="ORF">IJ22_49430</name>
</gene>
<name>A0A0U2WCK4_9BACL</name>
<feature type="binding site" evidence="12">
    <location>
        <begin position="220"/>
        <end position="225"/>
    </location>
    <ligand>
        <name>ATP</name>
        <dbReference type="ChEBI" id="CHEBI:30616"/>
    </ligand>
</feature>
<dbReference type="PANTHER" id="PTHR10584:SF166">
    <property type="entry name" value="RIBOKINASE"/>
    <property type="match status" value="1"/>
</dbReference>
<dbReference type="KEGG" id="pnp:IJ22_49430"/>
<dbReference type="GO" id="GO:0004747">
    <property type="term" value="F:ribokinase activity"/>
    <property type="evidence" value="ECO:0007669"/>
    <property type="project" value="UniProtKB-UniRule"/>
</dbReference>
<dbReference type="EMBL" id="CP013652">
    <property type="protein sequence ID" value="ALS25205.1"/>
    <property type="molecule type" value="Genomic_DNA"/>
</dbReference>
<dbReference type="NCBIfam" id="TIGR02152">
    <property type="entry name" value="D_ribokin_bact"/>
    <property type="match status" value="1"/>
</dbReference>
<dbReference type="Proteomes" id="UP000061660">
    <property type="component" value="Chromosome"/>
</dbReference>
<comment type="similarity">
    <text evidence="12">Belongs to the carbohydrate kinase PfkB family. Ribokinase subfamily.</text>
</comment>
<proteinExistence type="inferred from homology"/>
<dbReference type="HAMAP" id="MF_01987">
    <property type="entry name" value="Ribokinase"/>
    <property type="match status" value="1"/>
</dbReference>
<keyword evidence="7 12" id="KW-0418">Kinase</keyword>
<dbReference type="PATRIC" id="fig|162209.4.peg.5221"/>
<evidence type="ECO:0000256" key="8">
    <source>
        <dbReference type="ARBA" id="ARBA00022840"/>
    </source>
</evidence>
<evidence type="ECO:0000256" key="11">
    <source>
        <dbReference type="ARBA" id="ARBA00023277"/>
    </source>
</evidence>
<organism evidence="14 15">
    <name type="scientific">Paenibacillus naphthalenovorans</name>
    <dbReference type="NCBI Taxonomy" id="162209"/>
    <lineage>
        <taxon>Bacteria</taxon>
        <taxon>Bacillati</taxon>
        <taxon>Bacillota</taxon>
        <taxon>Bacilli</taxon>
        <taxon>Bacillales</taxon>
        <taxon>Paenibacillaceae</taxon>
        <taxon>Paenibacillus</taxon>
    </lineage>
</organism>
<evidence type="ECO:0000256" key="3">
    <source>
        <dbReference type="ARBA" id="ARBA00016943"/>
    </source>
</evidence>
<dbReference type="InterPro" id="IPR011877">
    <property type="entry name" value="Ribokinase"/>
</dbReference>
<dbReference type="PANTHER" id="PTHR10584">
    <property type="entry name" value="SUGAR KINASE"/>
    <property type="match status" value="1"/>
</dbReference>
<dbReference type="Pfam" id="PF00294">
    <property type="entry name" value="PfkB"/>
    <property type="match status" value="1"/>
</dbReference>
<evidence type="ECO:0000256" key="6">
    <source>
        <dbReference type="ARBA" id="ARBA00022741"/>
    </source>
</evidence>
<dbReference type="AlphaFoldDB" id="A0A0U2WCK4"/>
<dbReference type="SUPFAM" id="SSF53613">
    <property type="entry name" value="Ribokinase-like"/>
    <property type="match status" value="1"/>
</dbReference>
<keyword evidence="8 12" id="KW-0067">ATP-binding</keyword>
<feature type="binding site" evidence="12">
    <location>
        <begin position="40"/>
        <end position="44"/>
    </location>
    <ligand>
        <name>substrate</name>
    </ligand>
</feature>
<comment type="pathway">
    <text evidence="12">Carbohydrate metabolism; D-ribose degradation; D-ribose 5-phosphate from beta-D-ribopyranose: step 2/2.</text>
</comment>
<feature type="active site" description="Proton acceptor" evidence="12">
    <location>
        <position position="252"/>
    </location>
</feature>
<feature type="binding site" evidence="12">
    <location>
        <begin position="12"/>
        <end position="14"/>
    </location>
    <ligand>
        <name>substrate</name>
    </ligand>
</feature>
<evidence type="ECO:0000256" key="9">
    <source>
        <dbReference type="ARBA" id="ARBA00022842"/>
    </source>
</evidence>
<dbReference type="InterPro" id="IPR029056">
    <property type="entry name" value="Ribokinase-like"/>
</dbReference>
<comment type="catalytic activity">
    <reaction evidence="12">
        <text>D-ribose + ATP = D-ribose 5-phosphate + ADP + H(+)</text>
        <dbReference type="Rhea" id="RHEA:13697"/>
        <dbReference type="ChEBI" id="CHEBI:15378"/>
        <dbReference type="ChEBI" id="CHEBI:30616"/>
        <dbReference type="ChEBI" id="CHEBI:47013"/>
        <dbReference type="ChEBI" id="CHEBI:78346"/>
        <dbReference type="ChEBI" id="CHEBI:456216"/>
        <dbReference type="EC" id="2.7.1.15"/>
    </reaction>
</comment>
<dbReference type="RefSeq" id="WP_062410620.1">
    <property type="nucleotide sequence ID" value="NZ_CP013652.1"/>
</dbReference>